<dbReference type="AlphaFoldDB" id="A0A6J6PS29"/>
<dbReference type="GO" id="GO:0005524">
    <property type="term" value="F:ATP binding"/>
    <property type="evidence" value="ECO:0007669"/>
    <property type="project" value="UniProtKB-KW"/>
</dbReference>
<protein>
    <submittedName>
        <fullName evidence="5">Unannotated protein</fullName>
    </submittedName>
</protein>
<keyword evidence="1" id="KW-0547">Nucleotide-binding</keyword>
<dbReference type="CDD" id="cd18793">
    <property type="entry name" value="SF2_C_SNF"/>
    <property type="match status" value="1"/>
</dbReference>
<dbReference type="EMBL" id="CAEZXM010000257">
    <property type="protein sequence ID" value="CAB4702241.1"/>
    <property type="molecule type" value="Genomic_DNA"/>
</dbReference>
<evidence type="ECO:0000313" key="5">
    <source>
        <dbReference type="EMBL" id="CAB4702241.1"/>
    </source>
</evidence>
<sequence length="103" mass="11304">MSLKAGGTGLNLTAASQVIHYDRWWNPAVEDQATDRAWRLGQSNTVLVHKLVCEGTLEERISQLIDDKKQLANSVLGTGEQWLTELSTDALRSLVVLTPGTQS</sequence>
<dbReference type="PANTHER" id="PTHR45626">
    <property type="entry name" value="TRANSCRIPTION TERMINATION FACTOR 2-RELATED"/>
    <property type="match status" value="1"/>
</dbReference>
<name>A0A6J6PS29_9ZZZZ</name>
<dbReference type="SUPFAM" id="SSF52540">
    <property type="entry name" value="P-loop containing nucleoside triphosphate hydrolases"/>
    <property type="match status" value="1"/>
</dbReference>
<keyword evidence="3" id="KW-0067">ATP-binding</keyword>
<dbReference type="PROSITE" id="PS51194">
    <property type="entry name" value="HELICASE_CTER"/>
    <property type="match status" value="1"/>
</dbReference>
<accession>A0A6J6PS29</accession>
<dbReference type="GO" id="GO:0016787">
    <property type="term" value="F:hydrolase activity"/>
    <property type="evidence" value="ECO:0007669"/>
    <property type="project" value="UniProtKB-KW"/>
</dbReference>
<dbReference type="InterPro" id="IPR049730">
    <property type="entry name" value="SNF2/RAD54-like_C"/>
</dbReference>
<dbReference type="GO" id="GO:0005634">
    <property type="term" value="C:nucleus"/>
    <property type="evidence" value="ECO:0007669"/>
    <property type="project" value="TreeGrafter"/>
</dbReference>
<evidence type="ECO:0000256" key="1">
    <source>
        <dbReference type="ARBA" id="ARBA00022741"/>
    </source>
</evidence>
<keyword evidence="2" id="KW-0378">Hydrolase</keyword>
<proteinExistence type="predicted"/>
<dbReference type="InterPro" id="IPR050628">
    <property type="entry name" value="SNF2_RAD54_helicase_TF"/>
</dbReference>
<reference evidence="5" key="1">
    <citation type="submission" date="2020-05" db="EMBL/GenBank/DDBJ databases">
        <authorList>
            <person name="Chiriac C."/>
            <person name="Salcher M."/>
            <person name="Ghai R."/>
            <person name="Kavagutti S V."/>
        </authorList>
    </citation>
    <scope>NUCLEOTIDE SEQUENCE</scope>
</reference>
<evidence type="ECO:0000259" key="4">
    <source>
        <dbReference type="PROSITE" id="PS51194"/>
    </source>
</evidence>
<dbReference type="InterPro" id="IPR027417">
    <property type="entry name" value="P-loop_NTPase"/>
</dbReference>
<gene>
    <name evidence="5" type="ORF">UFOPK2366_01319</name>
</gene>
<dbReference type="Gene3D" id="3.40.50.300">
    <property type="entry name" value="P-loop containing nucleotide triphosphate hydrolases"/>
    <property type="match status" value="1"/>
</dbReference>
<evidence type="ECO:0000256" key="3">
    <source>
        <dbReference type="ARBA" id="ARBA00022840"/>
    </source>
</evidence>
<evidence type="ECO:0000256" key="2">
    <source>
        <dbReference type="ARBA" id="ARBA00022801"/>
    </source>
</evidence>
<organism evidence="5">
    <name type="scientific">freshwater metagenome</name>
    <dbReference type="NCBI Taxonomy" id="449393"/>
    <lineage>
        <taxon>unclassified sequences</taxon>
        <taxon>metagenomes</taxon>
        <taxon>ecological metagenomes</taxon>
    </lineage>
</organism>
<feature type="domain" description="Helicase C-terminal" evidence="4">
    <location>
        <begin position="1"/>
        <end position="87"/>
    </location>
</feature>
<dbReference type="GO" id="GO:0008094">
    <property type="term" value="F:ATP-dependent activity, acting on DNA"/>
    <property type="evidence" value="ECO:0007669"/>
    <property type="project" value="TreeGrafter"/>
</dbReference>
<dbReference type="Pfam" id="PF00271">
    <property type="entry name" value="Helicase_C"/>
    <property type="match status" value="1"/>
</dbReference>
<dbReference type="GO" id="GO:0006281">
    <property type="term" value="P:DNA repair"/>
    <property type="evidence" value="ECO:0007669"/>
    <property type="project" value="TreeGrafter"/>
</dbReference>
<dbReference type="InterPro" id="IPR001650">
    <property type="entry name" value="Helicase_C-like"/>
</dbReference>